<reference evidence="4 5" key="1">
    <citation type="submission" date="2024-01" db="EMBL/GenBank/DDBJ databases">
        <title>A draft genome for the cacao thread blight pathogen Marasmiellus scandens.</title>
        <authorList>
            <person name="Baruah I.K."/>
            <person name="Leung J."/>
            <person name="Bukari Y."/>
            <person name="Amoako-Attah I."/>
            <person name="Meinhardt L.W."/>
            <person name="Bailey B.A."/>
            <person name="Cohen S.P."/>
        </authorList>
    </citation>
    <scope>NUCLEOTIDE SEQUENCE [LARGE SCALE GENOMIC DNA]</scope>
    <source>
        <strain evidence="4 5">GH-19</strain>
    </source>
</reference>
<dbReference type="InterPro" id="IPR012338">
    <property type="entry name" value="Beta-lactam/transpept-like"/>
</dbReference>
<dbReference type="PANTHER" id="PTHR43283">
    <property type="entry name" value="BETA-LACTAMASE-RELATED"/>
    <property type="match status" value="1"/>
</dbReference>
<dbReference type="Proteomes" id="UP001498398">
    <property type="component" value="Unassembled WGS sequence"/>
</dbReference>
<evidence type="ECO:0000313" key="5">
    <source>
        <dbReference type="Proteomes" id="UP001498398"/>
    </source>
</evidence>
<dbReference type="SUPFAM" id="SSF56601">
    <property type="entry name" value="beta-lactamase/transpeptidase-like"/>
    <property type="match status" value="1"/>
</dbReference>
<comment type="caution">
    <text evidence="4">The sequence shown here is derived from an EMBL/GenBank/DDBJ whole genome shotgun (WGS) entry which is preliminary data.</text>
</comment>
<protein>
    <recommendedName>
        <fullName evidence="3">Beta-lactamase-related domain-containing protein</fullName>
    </recommendedName>
</protein>
<evidence type="ECO:0000256" key="1">
    <source>
        <dbReference type="ARBA" id="ARBA00009009"/>
    </source>
</evidence>
<dbReference type="InterPro" id="IPR001466">
    <property type="entry name" value="Beta-lactam-related"/>
</dbReference>
<gene>
    <name evidence="4" type="ORF">VKT23_001718</name>
</gene>
<name>A0ABR1K1T9_9AGAR</name>
<dbReference type="InterPro" id="IPR050789">
    <property type="entry name" value="Diverse_Enzym_Activities"/>
</dbReference>
<comment type="similarity">
    <text evidence="1">Belongs to the class-A beta-lactamase family.</text>
</comment>
<sequence length="400" mass="45234">MEALRQKLRDATGEVDRSKQTIPPVILLAKNRSGTLDIKEKYGYVSTKPDAAPVDFDSTFWIASCTKLITTVAALQVVEQGLVDLDEDITRVLHEWKDVKVLDGYNAETGEPILRPPKTKMTLRHLLTHSSGMPYGIMHEQIQKYMQATKHVLKGHSLQDQSLFPLLFDPGEDWHYGFSIDWAGVVVERLTNSSCLGEYMEKHIWSPLGMSNTAFRIQHRTDIRDRLVQLYQRNPDGSMVESQVGVYPGEYDGGGGGLFLQPTDYIKLLESLLKNDGKVLKPETRDMMFEPQLKNPKQLVEYIQTKPSILRNSMMCGTPFDTEVNWGLGGLLAMHDVEGKRKRGTLSWAGYPNLFWWIDPTSEVCGYFATQILPPGEPTVTSLNSEWEYAAYDELKKLGS</sequence>
<evidence type="ECO:0000256" key="2">
    <source>
        <dbReference type="ARBA" id="ARBA00022801"/>
    </source>
</evidence>
<organism evidence="4 5">
    <name type="scientific">Marasmiellus scandens</name>
    <dbReference type="NCBI Taxonomy" id="2682957"/>
    <lineage>
        <taxon>Eukaryota</taxon>
        <taxon>Fungi</taxon>
        <taxon>Dikarya</taxon>
        <taxon>Basidiomycota</taxon>
        <taxon>Agaricomycotina</taxon>
        <taxon>Agaricomycetes</taxon>
        <taxon>Agaricomycetidae</taxon>
        <taxon>Agaricales</taxon>
        <taxon>Marasmiineae</taxon>
        <taxon>Omphalotaceae</taxon>
        <taxon>Marasmiellus</taxon>
    </lineage>
</organism>
<feature type="domain" description="Beta-lactamase-related" evidence="3">
    <location>
        <begin position="41"/>
        <end position="377"/>
    </location>
</feature>
<dbReference type="EMBL" id="JBANRG010000002">
    <property type="protein sequence ID" value="KAK7470286.1"/>
    <property type="molecule type" value="Genomic_DNA"/>
</dbReference>
<keyword evidence="5" id="KW-1185">Reference proteome</keyword>
<dbReference type="Gene3D" id="3.40.710.10">
    <property type="entry name" value="DD-peptidase/beta-lactamase superfamily"/>
    <property type="match status" value="1"/>
</dbReference>
<accession>A0ABR1K1T9</accession>
<dbReference type="PANTHER" id="PTHR43283:SF17">
    <property type="entry name" value="(LOVD), PUTATIVE (AFU_ORTHOLOGUE AFUA_5G00920)-RELATED"/>
    <property type="match status" value="1"/>
</dbReference>
<evidence type="ECO:0000259" key="3">
    <source>
        <dbReference type="Pfam" id="PF00144"/>
    </source>
</evidence>
<evidence type="ECO:0000313" key="4">
    <source>
        <dbReference type="EMBL" id="KAK7470286.1"/>
    </source>
</evidence>
<proteinExistence type="inferred from homology"/>
<keyword evidence="2" id="KW-0378">Hydrolase</keyword>
<dbReference type="Pfam" id="PF00144">
    <property type="entry name" value="Beta-lactamase"/>
    <property type="match status" value="1"/>
</dbReference>